<proteinExistence type="predicted"/>
<dbReference type="GO" id="GO:0004519">
    <property type="term" value="F:endonuclease activity"/>
    <property type="evidence" value="ECO:0007669"/>
    <property type="project" value="UniProtKB-KW"/>
</dbReference>
<organism evidence="2 3">
    <name type="scientific">Marinimicrococcus flavescens</name>
    <dbReference type="NCBI Taxonomy" id="3031815"/>
    <lineage>
        <taxon>Bacteria</taxon>
        <taxon>Pseudomonadati</taxon>
        <taxon>Pseudomonadota</taxon>
        <taxon>Alphaproteobacteria</taxon>
        <taxon>Geminicoccales</taxon>
        <taxon>Geminicoccaceae</taxon>
        <taxon>Marinimicrococcus</taxon>
    </lineage>
</organism>
<protein>
    <submittedName>
        <fullName evidence="2">Endonuclease/exonuclease/phosphatase family protein</fullName>
    </submittedName>
</protein>
<dbReference type="InterPro" id="IPR051916">
    <property type="entry name" value="GPI-anchor_lipid_remodeler"/>
</dbReference>
<name>A0AAP3UX94_9PROT</name>
<dbReference type="GO" id="GO:0016020">
    <property type="term" value="C:membrane"/>
    <property type="evidence" value="ECO:0007669"/>
    <property type="project" value="GOC"/>
</dbReference>
<reference evidence="2 3" key="1">
    <citation type="submission" date="2023-03" db="EMBL/GenBank/DDBJ databases">
        <title>YIM 152171 draft genome.</title>
        <authorList>
            <person name="Yang Z."/>
        </authorList>
    </citation>
    <scope>NUCLEOTIDE SEQUENCE [LARGE SCALE GENOMIC DNA]</scope>
    <source>
        <strain evidence="2 3">YIM 152171</strain>
    </source>
</reference>
<keyword evidence="2" id="KW-0255">Endonuclease</keyword>
<evidence type="ECO:0000259" key="1">
    <source>
        <dbReference type="Pfam" id="PF03372"/>
    </source>
</evidence>
<sequence length="260" mass="29165">MAGDPLAATGPAGRRLMRVVSYNVHACRGIDRRVDIERVARVLRRIDADVIGLQEVEGRPRRSRLDQAQELAERLGMTCHDGPMLIDGEGGFGNALLTRLPTVAVAKLRFRHVCLEPRGLLDAELRGPDGRRWRVIVTHLDLKARCRERHILRLVGMLRRGPRLPTVVLGDFNEWRPCARALGRLDEVADQLFKLRTFPSWAPVLPLDRMVLRHCRARRKPRVWTSPLARLASDHLPVVADLVAVSHRDSNAVGVSAGQS</sequence>
<dbReference type="GO" id="GO:0006506">
    <property type="term" value="P:GPI anchor biosynthetic process"/>
    <property type="evidence" value="ECO:0007669"/>
    <property type="project" value="TreeGrafter"/>
</dbReference>
<dbReference type="AlphaFoldDB" id="A0AAP3UX94"/>
<dbReference type="PANTHER" id="PTHR14859">
    <property type="entry name" value="CALCOFLUOR WHITE HYPERSENSITIVE PROTEIN PRECURSOR"/>
    <property type="match status" value="1"/>
</dbReference>
<dbReference type="RefSeq" id="WP_327787366.1">
    <property type="nucleotide sequence ID" value="NZ_JARGEQ010000006.1"/>
</dbReference>
<keyword evidence="3" id="KW-1185">Reference proteome</keyword>
<dbReference type="EMBL" id="JARGEQ010000006">
    <property type="protein sequence ID" value="MDF1584958.1"/>
    <property type="molecule type" value="Genomic_DNA"/>
</dbReference>
<gene>
    <name evidence="2" type="ORF">PZ740_01000</name>
</gene>
<dbReference type="PANTHER" id="PTHR14859:SF15">
    <property type="entry name" value="ENDONUCLEASE_EXONUCLEASE_PHOSPHATASE DOMAIN-CONTAINING PROTEIN"/>
    <property type="match status" value="1"/>
</dbReference>
<accession>A0AAP3UX94</accession>
<dbReference type="InterPro" id="IPR005135">
    <property type="entry name" value="Endo/exonuclease/phosphatase"/>
</dbReference>
<keyword evidence="2" id="KW-0540">Nuclease</keyword>
<comment type="caution">
    <text evidence="2">The sequence shown here is derived from an EMBL/GenBank/DDBJ whole genome shotgun (WGS) entry which is preliminary data.</text>
</comment>
<dbReference type="SUPFAM" id="SSF56219">
    <property type="entry name" value="DNase I-like"/>
    <property type="match status" value="1"/>
</dbReference>
<evidence type="ECO:0000313" key="3">
    <source>
        <dbReference type="Proteomes" id="UP001301140"/>
    </source>
</evidence>
<dbReference type="InterPro" id="IPR036691">
    <property type="entry name" value="Endo/exonu/phosph_ase_sf"/>
</dbReference>
<dbReference type="Gene3D" id="3.60.10.10">
    <property type="entry name" value="Endonuclease/exonuclease/phosphatase"/>
    <property type="match status" value="1"/>
</dbReference>
<keyword evidence="2" id="KW-0378">Hydrolase</keyword>
<dbReference type="Proteomes" id="UP001301140">
    <property type="component" value="Unassembled WGS sequence"/>
</dbReference>
<dbReference type="Pfam" id="PF03372">
    <property type="entry name" value="Exo_endo_phos"/>
    <property type="match status" value="1"/>
</dbReference>
<evidence type="ECO:0000313" key="2">
    <source>
        <dbReference type="EMBL" id="MDF1584958.1"/>
    </source>
</evidence>
<feature type="domain" description="Endonuclease/exonuclease/phosphatase" evidence="1">
    <location>
        <begin position="20"/>
        <end position="235"/>
    </location>
</feature>